<proteinExistence type="predicted"/>
<feature type="region of interest" description="Disordered" evidence="1">
    <location>
        <begin position="36"/>
        <end position="194"/>
    </location>
</feature>
<feature type="compositionally biased region" description="Low complexity" evidence="1">
    <location>
        <begin position="87"/>
        <end position="110"/>
    </location>
</feature>
<name>A0ABT7GYL3_9ACTN</name>
<reference evidence="2 3" key="1">
    <citation type="submission" date="2023-05" db="EMBL/GenBank/DDBJ databases">
        <title>Sequencing and Assembly of Streptomyces sp. NP73.</title>
        <authorList>
            <person name="Konwar A.N."/>
            <person name="Saikia K."/>
            <person name="Thakur D."/>
        </authorList>
    </citation>
    <scope>NUCLEOTIDE SEQUENCE [LARGE SCALE GENOMIC DNA]</scope>
    <source>
        <strain evidence="2 3">NP73</strain>
    </source>
</reference>
<evidence type="ECO:0000256" key="1">
    <source>
        <dbReference type="SAM" id="MobiDB-lite"/>
    </source>
</evidence>
<feature type="compositionally biased region" description="Low complexity" evidence="1">
    <location>
        <begin position="40"/>
        <end position="59"/>
    </location>
</feature>
<protein>
    <submittedName>
        <fullName evidence="2">Uncharacterized protein</fullName>
    </submittedName>
</protein>
<accession>A0ABT7GYL3</accession>
<evidence type="ECO:0000313" key="3">
    <source>
        <dbReference type="Proteomes" id="UP001223390"/>
    </source>
</evidence>
<evidence type="ECO:0000313" key="2">
    <source>
        <dbReference type="EMBL" id="MDK9498722.1"/>
    </source>
</evidence>
<comment type="caution">
    <text evidence="2">The sequence shown here is derived from an EMBL/GenBank/DDBJ whole genome shotgun (WGS) entry which is preliminary data.</text>
</comment>
<dbReference type="RefSeq" id="WP_285344844.1">
    <property type="nucleotide sequence ID" value="NZ_JASITI010000033.1"/>
</dbReference>
<sequence>MSYRPSTWRPRAAAVLATLLGMALVLALALAAPDRGPGPGAVSAPGQVPAAAPAGRPEAGPGPLPVHGPARPALAGHLRAAPERGPEQAAGAGPARGPVRAAADRSAVAVGFGPSAPTGAEEPGRGPACGPGGQGRGEGAGVLPRAGGPEHAQLAAGRYAPAQARPHDASRARVLVPGPDQRAPKPVELSVMRV</sequence>
<keyword evidence="3" id="KW-1185">Reference proteome</keyword>
<gene>
    <name evidence="2" type="ORF">QEZ40_003923</name>
</gene>
<dbReference type="EMBL" id="JASITI010000033">
    <property type="protein sequence ID" value="MDK9498722.1"/>
    <property type="molecule type" value="Genomic_DNA"/>
</dbReference>
<feature type="compositionally biased region" description="Gly residues" evidence="1">
    <location>
        <begin position="127"/>
        <end position="140"/>
    </location>
</feature>
<dbReference type="Proteomes" id="UP001223390">
    <property type="component" value="Unassembled WGS sequence"/>
</dbReference>
<organism evidence="2 3">
    <name type="scientific">Streptomyces katrae</name>
    <dbReference type="NCBI Taxonomy" id="68223"/>
    <lineage>
        <taxon>Bacteria</taxon>
        <taxon>Bacillati</taxon>
        <taxon>Actinomycetota</taxon>
        <taxon>Actinomycetes</taxon>
        <taxon>Kitasatosporales</taxon>
        <taxon>Streptomycetaceae</taxon>
        <taxon>Streptomyces</taxon>
    </lineage>
</organism>